<dbReference type="GO" id="GO:0005737">
    <property type="term" value="C:cytoplasm"/>
    <property type="evidence" value="ECO:0007669"/>
    <property type="project" value="TreeGrafter"/>
</dbReference>
<dbReference type="Gene3D" id="2.30.38.10">
    <property type="entry name" value="Luciferase, Domain 3"/>
    <property type="match status" value="1"/>
</dbReference>
<dbReference type="InterPro" id="IPR045851">
    <property type="entry name" value="AMP-bd_C_sf"/>
</dbReference>
<dbReference type="Pfam" id="PF13193">
    <property type="entry name" value="AMP-binding_C"/>
    <property type="match status" value="1"/>
</dbReference>
<dbReference type="InterPro" id="IPR000873">
    <property type="entry name" value="AMP-dep_synth/lig_dom"/>
</dbReference>
<dbReference type="GO" id="GO:0031177">
    <property type="term" value="F:phosphopantetheine binding"/>
    <property type="evidence" value="ECO:0007669"/>
    <property type="project" value="InterPro"/>
</dbReference>
<dbReference type="Gene3D" id="3.30.559.30">
    <property type="entry name" value="Nonribosomal peptide synthetase, condensation domain"/>
    <property type="match status" value="1"/>
</dbReference>
<dbReference type="InterPro" id="IPR020806">
    <property type="entry name" value="PKS_PP-bd"/>
</dbReference>
<dbReference type="PANTHER" id="PTHR45527:SF1">
    <property type="entry name" value="FATTY ACID SYNTHASE"/>
    <property type="match status" value="1"/>
</dbReference>
<dbReference type="InterPro" id="IPR001242">
    <property type="entry name" value="Condensation_dom"/>
</dbReference>
<dbReference type="AlphaFoldDB" id="A0A080M2X9"/>
<dbReference type="InterPro" id="IPR009081">
    <property type="entry name" value="PP-bd_ACP"/>
</dbReference>
<dbReference type="InterPro" id="IPR020845">
    <property type="entry name" value="AMP-binding_CS"/>
</dbReference>
<name>A0A080M2X9_9PROT</name>
<keyword evidence="1" id="KW-0596">Phosphopantetheine</keyword>
<protein>
    <submittedName>
        <fullName evidence="5">Linear gramicidin synthase subunit B</fullName>
    </submittedName>
</protein>
<dbReference type="GO" id="GO:0003824">
    <property type="term" value="F:catalytic activity"/>
    <property type="evidence" value="ECO:0007669"/>
    <property type="project" value="InterPro"/>
</dbReference>
<evidence type="ECO:0000256" key="1">
    <source>
        <dbReference type="ARBA" id="ARBA00022450"/>
    </source>
</evidence>
<evidence type="ECO:0000259" key="4">
    <source>
        <dbReference type="PROSITE" id="PS50075"/>
    </source>
</evidence>
<sequence length="1102" mass="120222">MSCQVNDAACWEQAARLLPTRHHECPIPRRTPAQERIWFLEQAYPGHARLRVASGARIVGPLCTHALQNAIDRVFARHDVLRSSFGAPPQTLSATRPELTVDSLSEAPGSAAQALACQRWIAVNAGTPQDLGQPPLLRAHLLRLADTEHLLLLCAHRYICDEEALDMLLGEIANSLDGSLPDGPSIPTFADFVAWQEAQQTTLLTHWRERLVGATEVLELPTDRARPAIQGHQGASLPLPLPGPLVDRLRALAARHALDLPGVFLAAFAALLQRYSGQNDLVIGLRSSYRAQAPFSRLVGPLDNILVLRLPISADAGTDTLLQRCGEALADARAHAGLPFERLIEALQPSRTLGYAPICQMLFDYRTASAATLPAGAVTLHPFAVDLGSADHDLSLRVDDDGDHLVARLIYDPALFDETTLQRIAGHYLNLLDDLAADTRKPAATLRLLGDSEWRQLVDEWNATDGDYPADSSLARLFEIQADRSPDAPAILGVDTGLSYRELDQRSSQLAHHLRQIGVGHETLVGVSMERSPELFVSVLAILKAGGCYVPIDPGYPRQRVSAMLEDSAVALLLTKTRWLAVLPPHHAEVLCLDRDWPAIACQASTRPLSPAGAASLCYVVFTSGSTGRPKGVLVEQRQLLNRLAWMWREYPFVAGDVSACKTALNFVDSLWELLGPLLHGVPSVLIPQQALLDPQNLVALLAEYRVTRMMLVPSLLRMLLDAHEVSNAPNQLAARLPLLREWCIGGEPLSTELARRFARALPGRLLLNLYGLSEAFDACFFDAGQLADRDTLVPIGRPLANVQAYILDAHRQPVPVGVIGELYVGGAGLARGYLGSPELSTEKFIPNPFRKEAGARIYRTGDLARYRANGLIDYLGRSDHQVKIRGFRIETDDVGSVLCSHPDILEAVIVARPDAHGELALAAYYVARTASALAAGTLQPWLRERLPEYMVPSSYTALAALPLTPSGKVDRLSLPAPDNRPPAPAAPYLSPDDATEQAIAAIWQAVLMVERVGSTDNFFELGGTSLRMVEVNRRLCEHLHRAIPVLQMYQYPTVQSLARSLNAASGLSPASPPAIQAGRDRAVQRREMQNRRQTAGRRSPS</sequence>
<organism evidence="5 6">
    <name type="scientific">Candidatus Accumulibacter cognatus</name>
    <dbReference type="NCBI Taxonomy" id="2954383"/>
    <lineage>
        <taxon>Bacteria</taxon>
        <taxon>Pseudomonadati</taxon>
        <taxon>Pseudomonadota</taxon>
        <taxon>Betaproteobacteria</taxon>
        <taxon>Candidatus Accumulibacter</taxon>
    </lineage>
</organism>
<feature type="region of interest" description="Disordered" evidence="3">
    <location>
        <begin position="1066"/>
        <end position="1102"/>
    </location>
</feature>
<dbReference type="Gene3D" id="3.30.559.10">
    <property type="entry name" value="Chloramphenicol acetyltransferase-like domain"/>
    <property type="match status" value="1"/>
</dbReference>
<keyword evidence="2" id="KW-0597">Phosphoprotein</keyword>
<dbReference type="InterPro" id="IPR010071">
    <property type="entry name" value="AA_adenyl_dom"/>
</dbReference>
<evidence type="ECO:0000256" key="3">
    <source>
        <dbReference type="SAM" id="MobiDB-lite"/>
    </source>
</evidence>
<feature type="domain" description="Carrier" evidence="4">
    <location>
        <begin position="991"/>
        <end position="1066"/>
    </location>
</feature>
<dbReference type="InterPro" id="IPR023213">
    <property type="entry name" value="CAT-like_dom_sf"/>
</dbReference>
<dbReference type="SUPFAM" id="SSF56801">
    <property type="entry name" value="Acetyl-CoA synthetase-like"/>
    <property type="match status" value="1"/>
</dbReference>
<comment type="caution">
    <text evidence="5">The sequence shown here is derived from an EMBL/GenBank/DDBJ whole genome shotgun (WGS) entry which is preliminary data.</text>
</comment>
<dbReference type="CDD" id="cd05930">
    <property type="entry name" value="A_NRPS"/>
    <property type="match status" value="1"/>
</dbReference>
<dbReference type="Gene3D" id="1.10.1200.10">
    <property type="entry name" value="ACP-like"/>
    <property type="match status" value="1"/>
</dbReference>
<dbReference type="Gene3D" id="3.30.300.30">
    <property type="match status" value="1"/>
</dbReference>
<dbReference type="Pfam" id="PF00668">
    <property type="entry name" value="Condensation"/>
    <property type="match status" value="1"/>
</dbReference>
<dbReference type="Pfam" id="PF00550">
    <property type="entry name" value="PP-binding"/>
    <property type="match status" value="1"/>
</dbReference>
<reference evidence="5" key="1">
    <citation type="submission" date="2014-02" db="EMBL/GenBank/DDBJ databases">
        <title>Expanding our view of genomic diversity in Candidatus Accumulibacter clades.</title>
        <authorList>
            <person name="Skennerton C.T."/>
            <person name="Barr J.J."/>
            <person name="Slater F.R."/>
            <person name="Bond P.L."/>
            <person name="Tyson G.W."/>
        </authorList>
    </citation>
    <scope>NUCLEOTIDE SEQUENCE [LARGE SCALE GENOMIC DNA]</scope>
</reference>
<evidence type="ECO:0000313" key="5">
    <source>
        <dbReference type="EMBL" id="KFB75573.1"/>
    </source>
</evidence>
<keyword evidence="6" id="KW-1185">Reference proteome</keyword>
<dbReference type="SUPFAM" id="SSF52777">
    <property type="entry name" value="CoA-dependent acyltransferases"/>
    <property type="match status" value="2"/>
</dbReference>
<dbReference type="PROSITE" id="PS50075">
    <property type="entry name" value="CARRIER"/>
    <property type="match status" value="1"/>
</dbReference>
<evidence type="ECO:0000256" key="2">
    <source>
        <dbReference type="ARBA" id="ARBA00022553"/>
    </source>
</evidence>
<gene>
    <name evidence="5" type="primary">lgrB</name>
    <name evidence="5" type="ORF">AW06_003343</name>
</gene>
<dbReference type="SUPFAM" id="SSF47336">
    <property type="entry name" value="ACP-like"/>
    <property type="match status" value="1"/>
</dbReference>
<dbReference type="STRING" id="1453999.AW06_003343"/>
<dbReference type="GO" id="GO:0044550">
    <property type="term" value="P:secondary metabolite biosynthetic process"/>
    <property type="evidence" value="ECO:0007669"/>
    <property type="project" value="TreeGrafter"/>
</dbReference>
<dbReference type="Pfam" id="PF00501">
    <property type="entry name" value="AMP-binding"/>
    <property type="match status" value="1"/>
</dbReference>
<accession>A0A080M2X9</accession>
<dbReference type="RefSeq" id="WP_273704756.1">
    <property type="nucleotide sequence ID" value="NZ_JDST02000081.1"/>
</dbReference>
<feature type="compositionally biased region" description="Basic and acidic residues" evidence="3">
    <location>
        <begin position="1079"/>
        <end position="1091"/>
    </location>
</feature>
<dbReference type="Proteomes" id="UP000021315">
    <property type="component" value="Unassembled WGS sequence"/>
</dbReference>
<dbReference type="InterPro" id="IPR036736">
    <property type="entry name" value="ACP-like_sf"/>
</dbReference>
<dbReference type="GO" id="GO:0043041">
    <property type="term" value="P:amino acid activation for nonribosomal peptide biosynthetic process"/>
    <property type="evidence" value="ECO:0007669"/>
    <property type="project" value="TreeGrafter"/>
</dbReference>
<dbReference type="EMBL" id="JDST02000081">
    <property type="protein sequence ID" value="KFB75573.1"/>
    <property type="molecule type" value="Genomic_DNA"/>
</dbReference>
<dbReference type="PROSITE" id="PS00455">
    <property type="entry name" value="AMP_BINDING"/>
    <property type="match status" value="1"/>
</dbReference>
<dbReference type="PANTHER" id="PTHR45527">
    <property type="entry name" value="NONRIBOSOMAL PEPTIDE SYNTHETASE"/>
    <property type="match status" value="1"/>
</dbReference>
<dbReference type="FunFam" id="3.40.50.980:FF:000001">
    <property type="entry name" value="Non-ribosomal peptide synthetase"/>
    <property type="match status" value="1"/>
</dbReference>
<dbReference type="CDD" id="cd19531">
    <property type="entry name" value="LCL_NRPS-like"/>
    <property type="match status" value="1"/>
</dbReference>
<dbReference type="SMART" id="SM00823">
    <property type="entry name" value="PKS_PP"/>
    <property type="match status" value="1"/>
</dbReference>
<dbReference type="NCBIfam" id="TIGR01733">
    <property type="entry name" value="AA-adenyl-dom"/>
    <property type="match status" value="1"/>
</dbReference>
<dbReference type="Gene3D" id="3.40.50.980">
    <property type="match status" value="2"/>
</dbReference>
<proteinExistence type="predicted"/>
<dbReference type="FunFam" id="2.30.38.10:FF:000001">
    <property type="entry name" value="Non-ribosomal peptide synthetase PvdI"/>
    <property type="match status" value="1"/>
</dbReference>
<dbReference type="InterPro" id="IPR025110">
    <property type="entry name" value="AMP-bd_C"/>
</dbReference>
<evidence type="ECO:0000313" key="6">
    <source>
        <dbReference type="Proteomes" id="UP000021315"/>
    </source>
</evidence>
<dbReference type="FunFam" id="3.40.50.12780:FF:000012">
    <property type="entry name" value="Non-ribosomal peptide synthetase"/>
    <property type="match status" value="1"/>
</dbReference>